<gene>
    <name evidence="1" type="ORF">C7460_11221</name>
</gene>
<name>A0A3D9L0Y3_MARFU</name>
<organism evidence="1 2">
    <name type="scientific">Marinoscillum furvescens DSM 4134</name>
    <dbReference type="NCBI Taxonomy" id="1122208"/>
    <lineage>
        <taxon>Bacteria</taxon>
        <taxon>Pseudomonadati</taxon>
        <taxon>Bacteroidota</taxon>
        <taxon>Cytophagia</taxon>
        <taxon>Cytophagales</taxon>
        <taxon>Reichenbachiellaceae</taxon>
        <taxon>Marinoscillum</taxon>
    </lineage>
</organism>
<comment type="caution">
    <text evidence="1">The sequence shown here is derived from an EMBL/GenBank/DDBJ whole genome shotgun (WGS) entry which is preliminary data.</text>
</comment>
<proteinExistence type="predicted"/>
<sequence length="132" mass="15126">MYEDSCFVVEGTTPCDRVATIRNFYLYLWGLPMKLKDPGTNIVAQVKDTVVNDEDVFGITVPYAKDVWTFYFRKSDYSLNAYQFMFSEKPGGEIILLEGEHVTSGIKFPKTRAWYQLPGNDYLGKDILTAIK</sequence>
<dbReference type="Proteomes" id="UP000256779">
    <property type="component" value="Unassembled WGS sequence"/>
</dbReference>
<reference evidence="1 2" key="1">
    <citation type="submission" date="2018-07" db="EMBL/GenBank/DDBJ databases">
        <title>Genomic Encyclopedia of Type Strains, Phase IV (KMG-IV): sequencing the most valuable type-strain genomes for metagenomic binning, comparative biology and taxonomic classification.</title>
        <authorList>
            <person name="Goeker M."/>
        </authorList>
    </citation>
    <scope>NUCLEOTIDE SEQUENCE [LARGE SCALE GENOMIC DNA]</scope>
    <source>
        <strain evidence="1 2">DSM 4134</strain>
    </source>
</reference>
<dbReference type="EMBL" id="QREG01000012">
    <property type="protein sequence ID" value="RED97412.1"/>
    <property type="molecule type" value="Genomic_DNA"/>
</dbReference>
<dbReference type="InterPro" id="IPR045444">
    <property type="entry name" value="DUF6503"/>
</dbReference>
<evidence type="ECO:0000313" key="1">
    <source>
        <dbReference type="EMBL" id="RED97412.1"/>
    </source>
</evidence>
<evidence type="ECO:0000313" key="2">
    <source>
        <dbReference type="Proteomes" id="UP000256779"/>
    </source>
</evidence>
<accession>A0A3D9L0Y3</accession>
<dbReference type="OrthoDB" id="1489248at2"/>
<dbReference type="Pfam" id="PF20113">
    <property type="entry name" value="DUF6503"/>
    <property type="match status" value="1"/>
</dbReference>
<protein>
    <submittedName>
        <fullName evidence="1">Uncharacterized protein</fullName>
    </submittedName>
</protein>
<dbReference type="RefSeq" id="WP_115868568.1">
    <property type="nucleotide sequence ID" value="NZ_QREG01000012.1"/>
</dbReference>
<dbReference type="AlphaFoldDB" id="A0A3D9L0Y3"/>
<keyword evidence="2" id="KW-1185">Reference proteome</keyword>